<accession>A0ABV1JGR6</accession>
<keyword evidence="1" id="KW-1133">Transmembrane helix</keyword>
<dbReference type="RefSeq" id="WP_349227982.1">
    <property type="nucleotide sequence ID" value="NZ_JBBNOP010000021.1"/>
</dbReference>
<protein>
    <submittedName>
        <fullName evidence="2">Uncharacterized protein</fullName>
    </submittedName>
</protein>
<evidence type="ECO:0000313" key="2">
    <source>
        <dbReference type="EMBL" id="MEQ3364279.1"/>
    </source>
</evidence>
<name>A0ABV1JGR6_9ACTN</name>
<dbReference type="EMBL" id="JBBNOP010000021">
    <property type="protein sequence ID" value="MEQ3364279.1"/>
    <property type="molecule type" value="Genomic_DNA"/>
</dbReference>
<sequence>MGTLPINFPKPGSKVTYREAIEAYDALVRQSIKLVYSEHFSPCAGAYGLLQAIEGAAEKYGVYDSEEIVALRRSLRGFSCERASLANGVNGERFHLMQDLEELDAFDRTHIFEVGVDGEKLLKDLEAALLIIREEAEQFDEYSDVYSRKPTVTYRVIRERPRRERDKADTWFARAMVTAMCCLVIASISYTVGEIVTITHILG</sequence>
<reference evidence="2 3" key="1">
    <citation type="submission" date="2024-04" db="EMBL/GenBank/DDBJ databases">
        <title>Human intestinal bacterial collection.</title>
        <authorList>
            <person name="Pauvert C."/>
            <person name="Hitch T.C.A."/>
            <person name="Clavel T."/>
        </authorList>
    </citation>
    <scope>NUCLEOTIDE SEQUENCE [LARGE SCALE GENOMIC DNA]</scope>
    <source>
        <strain evidence="2 3">CLA-KB-H42</strain>
    </source>
</reference>
<keyword evidence="1" id="KW-0812">Transmembrane</keyword>
<gene>
    <name evidence="2" type="ORF">AAA083_14965</name>
</gene>
<dbReference type="Proteomes" id="UP001487305">
    <property type="component" value="Unassembled WGS sequence"/>
</dbReference>
<feature type="transmembrane region" description="Helical" evidence="1">
    <location>
        <begin position="171"/>
        <end position="192"/>
    </location>
</feature>
<keyword evidence="1" id="KW-0472">Membrane</keyword>
<organism evidence="2 3">
    <name type="scientific">Raoultibacter massiliensis</name>
    <dbReference type="NCBI Taxonomy" id="1852371"/>
    <lineage>
        <taxon>Bacteria</taxon>
        <taxon>Bacillati</taxon>
        <taxon>Actinomycetota</taxon>
        <taxon>Coriobacteriia</taxon>
        <taxon>Eggerthellales</taxon>
        <taxon>Eggerthellaceae</taxon>
        <taxon>Raoultibacter</taxon>
    </lineage>
</organism>
<evidence type="ECO:0000313" key="3">
    <source>
        <dbReference type="Proteomes" id="UP001487305"/>
    </source>
</evidence>
<keyword evidence="3" id="KW-1185">Reference proteome</keyword>
<proteinExistence type="predicted"/>
<evidence type="ECO:0000256" key="1">
    <source>
        <dbReference type="SAM" id="Phobius"/>
    </source>
</evidence>
<comment type="caution">
    <text evidence="2">The sequence shown here is derived from an EMBL/GenBank/DDBJ whole genome shotgun (WGS) entry which is preliminary data.</text>
</comment>